<comment type="pathway">
    <text evidence="1 15">Amino-acid biosynthesis; L-lysine biosynthesis via DAP pathway; (S)-tetrahydrodipicolinate from L-aspartate: step 1/4.</text>
</comment>
<gene>
    <name evidence="17" type="ORF">COZ37_05040</name>
</gene>
<evidence type="ECO:0000313" key="18">
    <source>
        <dbReference type="Proteomes" id="UP000229703"/>
    </source>
</evidence>
<dbReference type="InterPro" id="IPR005260">
    <property type="entry name" value="Asp_kin_monofn"/>
</dbReference>
<dbReference type="GO" id="GO:0009090">
    <property type="term" value="P:homoserine biosynthetic process"/>
    <property type="evidence" value="ECO:0007669"/>
    <property type="project" value="TreeGrafter"/>
</dbReference>
<dbReference type="Gene3D" id="3.30.2130.10">
    <property type="entry name" value="VC0802-like"/>
    <property type="match status" value="1"/>
</dbReference>
<comment type="pathway">
    <text evidence="2 15">Amino-acid biosynthesis; L-methionine biosynthesis via de novo pathway; L-homoserine from L-aspartate: step 1/3.</text>
</comment>
<keyword evidence="10 13" id="KW-0067">ATP-binding</keyword>
<feature type="binding site" evidence="13">
    <location>
        <position position="43"/>
    </location>
    <ligand>
        <name>substrate</name>
    </ligand>
</feature>
<evidence type="ECO:0000256" key="3">
    <source>
        <dbReference type="ARBA" id="ARBA00005139"/>
    </source>
</evidence>
<evidence type="ECO:0000256" key="10">
    <source>
        <dbReference type="ARBA" id="ARBA00022840"/>
    </source>
</evidence>
<dbReference type="UniPathway" id="UPA00034">
    <property type="reaction ID" value="UER00015"/>
</dbReference>
<dbReference type="UniPathway" id="UPA00051">
    <property type="reaction ID" value="UER00462"/>
</dbReference>
<evidence type="ECO:0000256" key="12">
    <source>
        <dbReference type="ARBA" id="ARBA00047872"/>
    </source>
</evidence>
<organism evidence="17 18">
    <name type="scientific">bacterium (Candidatus Ratteibacteria) CG_4_10_14_3_um_filter_41_18</name>
    <dbReference type="NCBI Taxonomy" id="2014287"/>
    <lineage>
        <taxon>Bacteria</taxon>
        <taxon>Candidatus Ratteibacteria</taxon>
    </lineage>
</organism>
<evidence type="ECO:0000256" key="14">
    <source>
        <dbReference type="RuleBase" id="RU003448"/>
    </source>
</evidence>
<dbReference type="NCBIfam" id="TIGR00657">
    <property type="entry name" value="asp_kinases"/>
    <property type="match status" value="1"/>
</dbReference>
<dbReference type="InterPro" id="IPR054352">
    <property type="entry name" value="ACT_Aspartokinase"/>
</dbReference>
<dbReference type="InterPro" id="IPR041740">
    <property type="entry name" value="AKii-LysC-BS"/>
</dbReference>
<keyword evidence="11" id="KW-0457">Lysine biosynthesis</keyword>
<dbReference type="InterPro" id="IPR036393">
    <property type="entry name" value="AceGlu_kinase-like_sf"/>
</dbReference>
<dbReference type="EMBL" id="PFJK01000232">
    <property type="protein sequence ID" value="PIX76985.1"/>
    <property type="molecule type" value="Genomic_DNA"/>
</dbReference>
<keyword evidence="5 15" id="KW-0028">Amino-acid biosynthesis</keyword>
<dbReference type="NCBIfam" id="TIGR00656">
    <property type="entry name" value="asp_kin_monofn"/>
    <property type="match status" value="1"/>
</dbReference>
<evidence type="ECO:0000256" key="5">
    <source>
        <dbReference type="ARBA" id="ARBA00022605"/>
    </source>
</evidence>
<evidence type="ECO:0000256" key="2">
    <source>
        <dbReference type="ARBA" id="ARBA00004986"/>
    </source>
</evidence>
<keyword evidence="7" id="KW-0677">Repeat</keyword>
<dbReference type="NCBIfam" id="NF005155">
    <property type="entry name" value="PRK06635.1-4"/>
    <property type="match status" value="1"/>
</dbReference>
<feature type="non-terminal residue" evidence="17">
    <location>
        <position position="1"/>
    </location>
</feature>
<keyword evidence="9 14" id="KW-0418">Kinase</keyword>
<feature type="binding site" evidence="13">
    <location>
        <position position="70"/>
    </location>
    <ligand>
        <name>substrate</name>
    </ligand>
</feature>
<dbReference type="GO" id="GO:0004072">
    <property type="term" value="F:aspartate kinase activity"/>
    <property type="evidence" value="ECO:0007669"/>
    <property type="project" value="UniProtKB-EC"/>
</dbReference>
<proteinExistence type="inferred from homology"/>
<feature type="binding site" evidence="13">
    <location>
        <begin position="2"/>
        <end position="5"/>
    </location>
    <ligand>
        <name>ATP</name>
        <dbReference type="ChEBI" id="CHEBI:30616"/>
    </ligand>
</feature>
<dbReference type="SUPFAM" id="SSF55021">
    <property type="entry name" value="ACT-like"/>
    <property type="match status" value="2"/>
</dbReference>
<dbReference type="InterPro" id="IPR001048">
    <property type="entry name" value="Asp/Glu/Uridylate_kinase"/>
</dbReference>
<evidence type="ECO:0000313" key="17">
    <source>
        <dbReference type="EMBL" id="PIX76985.1"/>
    </source>
</evidence>
<protein>
    <recommendedName>
        <fullName evidence="14">Aspartokinase</fullName>
        <ecNumber evidence="14">2.7.2.4</ecNumber>
    </recommendedName>
</protein>
<dbReference type="InterPro" id="IPR002912">
    <property type="entry name" value="ACT_dom"/>
</dbReference>
<evidence type="ECO:0000256" key="15">
    <source>
        <dbReference type="RuleBase" id="RU004249"/>
    </source>
</evidence>
<dbReference type="CDD" id="cd04261">
    <property type="entry name" value="AAK_AKii-LysC-BS"/>
    <property type="match status" value="1"/>
</dbReference>
<dbReference type="AlphaFoldDB" id="A0A2M7M2S8"/>
<accession>A0A2M7M2S8</accession>
<comment type="pathway">
    <text evidence="3 15">Amino-acid biosynthesis; L-threonine biosynthesis; L-threonine from L-aspartate: step 1/5.</text>
</comment>
<dbReference type="Pfam" id="PF22468">
    <property type="entry name" value="ACT_9"/>
    <property type="match status" value="1"/>
</dbReference>
<comment type="catalytic activity">
    <reaction evidence="12 14">
        <text>L-aspartate + ATP = 4-phospho-L-aspartate + ADP</text>
        <dbReference type="Rhea" id="RHEA:23776"/>
        <dbReference type="ChEBI" id="CHEBI:29991"/>
        <dbReference type="ChEBI" id="CHEBI:30616"/>
        <dbReference type="ChEBI" id="CHEBI:57535"/>
        <dbReference type="ChEBI" id="CHEBI:456216"/>
        <dbReference type="EC" id="2.7.2.4"/>
    </reaction>
</comment>
<keyword evidence="8 13" id="KW-0547">Nucleotide-binding</keyword>
<dbReference type="InterPro" id="IPR001341">
    <property type="entry name" value="Asp_kinase"/>
</dbReference>
<dbReference type="PROSITE" id="PS51671">
    <property type="entry name" value="ACT"/>
    <property type="match status" value="2"/>
</dbReference>
<dbReference type="NCBIfam" id="NF005154">
    <property type="entry name" value="PRK06635.1-2"/>
    <property type="match status" value="1"/>
</dbReference>
<dbReference type="GO" id="GO:0005829">
    <property type="term" value="C:cytosol"/>
    <property type="evidence" value="ECO:0007669"/>
    <property type="project" value="TreeGrafter"/>
</dbReference>
<evidence type="ECO:0000256" key="7">
    <source>
        <dbReference type="ARBA" id="ARBA00022737"/>
    </source>
</evidence>
<dbReference type="PIRSF" id="PIRSF000726">
    <property type="entry name" value="Asp_kin"/>
    <property type="match status" value="1"/>
</dbReference>
<keyword evidence="6 14" id="KW-0808">Transferase</keyword>
<reference evidence="18" key="1">
    <citation type="submission" date="2017-09" db="EMBL/GenBank/DDBJ databases">
        <title>Depth-based differentiation of microbial function through sediment-hosted aquifers and enrichment of novel symbionts in the deep terrestrial subsurface.</title>
        <authorList>
            <person name="Probst A.J."/>
            <person name="Ladd B."/>
            <person name="Jarett J.K."/>
            <person name="Geller-Mcgrath D.E."/>
            <person name="Sieber C.M.K."/>
            <person name="Emerson J.B."/>
            <person name="Anantharaman K."/>
            <person name="Thomas B.C."/>
            <person name="Malmstrom R."/>
            <person name="Stieglmeier M."/>
            <person name="Klingl A."/>
            <person name="Woyke T."/>
            <person name="Ryan C.M."/>
            <person name="Banfield J.F."/>
        </authorList>
    </citation>
    <scope>NUCLEOTIDE SEQUENCE [LARGE SCALE GENOMIC DNA]</scope>
</reference>
<feature type="domain" description="ACT" evidence="16">
    <location>
        <begin position="259"/>
        <end position="333"/>
    </location>
</feature>
<dbReference type="SUPFAM" id="SSF53633">
    <property type="entry name" value="Carbamate kinase-like"/>
    <property type="match status" value="1"/>
</dbReference>
<evidence type="ECO:0000256" key="11">
    <source>
        <dbReference type="ARBA" id="ARBA00023154"/>
    </source>
</evidence>
<dbReference type="Pfam" id="PF01842">
    <property type="entry name" value="ACT"/>
    <property type="match status" value="1"/>
</dbReference>
<dbReference type="PANTHER" id="PTHR21499:SF3">
    <property type="entry name" value="ASPARTOKINASE"/>
    <property type="match status" value="1"/>
</dbReference>
<dbReference type="Proteomes" id="UP000229703">
    <property type="component" value="Unassembled WGS sequence"/>
</dbReference>
<dbReference type="PANTHER" id="PTHR21499">
    <property type="entry name" value="ASPARTATE KINASE"/>
    <property type="match status" value="1"/>
</dbReference>
<comment type="similarity">
    <text evidence="4 14">Belongs to the aspartokinase family.</text>
</comment>
<dbReference type="Gene3D" id="3.40.1160.10">
    <property type="entry name" value="Acetylglutamate kinase-like"/>
    <property type="match status" value="1"/>
</dbReference>
<sequence>QKYGGSSLATAEKIKNIAKRIVASQRRAKTSLVIVVSAMGTTTNRLINLANTLSKSPQGRELDRLLSTGEEVSSSLLALAIKSLGKPALSLTGAEAGIITDQIHTKAKILLIDPRRIKRELKRGKIVIVAGFQGISQKGEITTLGRGASDLSAVALAKSLNAKRCEIFSDVKGICTTDPAIVKEAKKIPSISYDEVLEIAGCGAQVMHGRSVELAKKFRVPLLVGSSFSKEKGTIIKDKTSVEAPCVSGVTLNEKEVKISIFRVLDRPGIAAKIFGSIAKNGINVDMIVQNVSKEGYTDLSFTVSIDNLEETVKVTKRIALVIGAGKVSFDKDIARVSIIGLGMQSHPGIAARMFSVLAKNRINIKMITTSEIKISTVVPKKDGKKSLRAVHKEFIE</sequence>
<dbReference type="CDD" id="cd04923">
    <property type="entry name" value="ACT_AK-LysC-DapG-like_2"/>
    <property type="match status" value="1"/>
</dbReference>
<evidence type="ECO:0000256" key="6">
    <source>
        <dbReference type="ARBA" id="ARBA00022679"/>
    </source>
</evidence>
<dbReference type="FunFam" id="3.40.1160.10:FF:000002">
    <property type="entry name" value="Aspartokinase"/>
    <property type="match status" value="1"/>
</dbReference>
<dbReference type="UniPathway" id="UPA00050">
    <property type="reaction ID" value="UER00461"/>
</dbReference>
<evidence type="ECO:0000256" key="1">
    <source>
        <dbReference type="ARBA" id="ARBA00004766"/>
    </source>
</evidence>
<comment type="caution">
    <text evidence="17">The sequence shown here is derived from an EMBL/GenBank/DDBJ whole genome shotgun (WGS) entry which is preliminary data.</text>
</comment>
<evidence type="ECO:0000256" key="8">
    <source>
        <dbReference type="ARBA" id="ARBA00022741"/>
    </source>
</evidence>
<evidence type="ECO:0000256" key="9">
    <source>
        <dbReference type="ARBA" id="ARBA00022777"/>
    </source>
</evidence>
<feature type="domain" description="ACT" evidence="16">
    <location>
        <begin position="339"/>
        <end position="397"/>
    </location>
</feature>
<dbReference type="Pfam" id="PF00696">
    <property type="entry name" value="AA_kinase"/>
    <property type="match status" value="1"/>
</dbReference>
<evidence type="ECO:0000259" key="16">
    <source>
        <dbReference type="PROSITE" id="PS51671"/>
    </source>
</evidence>
<dbReference type="GO" id="GO:0009088">
    <property type="term" value="P:threonine biosynthetic process"/>
    <property type="evidence" value="ECO:0007669"/>
    <property type="project" value="UniProtKB-UniPathway"/>
</dbReference>
<evidence type="ECO:0000256" key="4">
    <source>
        <dbReference type="ARBA" id="ARBA00010122"/>
    </source>
</evidence>
<name>A0A2M7M2S8_9BACT</name>
<evidence type="ECO:0000256" key="13">
    <source>
        <dbReference type="PIRSR" id="PIRSR000726-1"/>
    </source>
</evidence>
<dbReference type="CDD" id="cd04913">
    <property type="entry name" value="ACT_AKii-LysC-BS-like_1"/>
    <property type="match status" value="1"/>
</dbReference>
<dbReference type="InterPro" id="IPR045865">
    <property type="entry name" value="ACT-like_dom_sf"/>
</dbReference>
<dbReference type="EC" id="2.7.2.4" evidence="14"/>
<dbReference type="GO" id="GO:0009089">
    <property type="term" value="P:lysine biosynthetic process via diaminopimelate"/>
    <property type="evidence" value="ECO:0007669"/>
    <property type="project" value="UniProtKB-UniPathway"/>
</dbReference>
<dbReference type="FunFam" id="3.30.2130.10:FF:000001">
    <property type="entry name" value="Bifunctional aspartokinase/homoserine dehydrogenase"/>
    <property type="match status" value="1"/>
</dbReference>
<dbReference type="GO" id="GO:0005524">
    <property type="term" value="F:ATP binding"/>
    <property type="evidence" value="ECO:0007669"/>
    <property type="project" value="UniProtKB-KW"/>
</dbReference>